<dbReference type="EMBL" id="MEXN01000005">
    <property type="protein sequence ID" value="OGD03629.1"/>
    <property type="molecule type" value="Genomic_DNA"/>
</dbReference>
<feature type="transmembrane region" description="Helical" evidence="1">
    <location>
        <begin position="53"/>
        <end position="73"/>
    </location>
</feature>
<sequence length="76" mass="7783">MSIRPPENQPESKLNIPSWTKLAAIATLAIGTGAAILNQVYEIGAGKISPDAMLGVYCLGGITLFGLGALAIASQN</sequence>
<keyword evidence="1" id="KW-0812">Transmembrane</keyword>
<dbReference type="AlphaFoldDB" id="A0A1F4ZB94"/>
<evidence type="ECO:0000313" key="3">
    <source>
        <dbReference type="Proteomes" id="UP000177080"/>
    </source>
</evidence>
<proteinExistence type="predicted"/>
<comment type="caution">
    <text evidence="2">The sequence shown here is derived from an EMBL/GenBank/DDBJ whole genome shotgun (WGS) entry which is preliminary data.</text>
</comment>
<feature type="transmembrane region" description="Helical" evidence="1">
    <location>
        <begin position="21"/>
        <end position="41"/>
    </location>
</feature>
<evidence type="ECO:0000313" key="2">
    <source>
        <dbReference type="EMBL" id="OGD03629.1"/>
    </source>
</evidence>
<reference evidence="2 3" key="1">
    <citation type="journal article" date="2016" name="Nat. Commun.">
        <title>Thousands of microbial genomes shed light on interconnected biogeochemical processes in an aquifer system.</title>
        <authorList>
            <person name="Anantharaman K."/>
            <person name="Brown C.T."/>
            <person name="Hug L.A."/>
            <person name="Sharon I."/>
            <person name="Castelle C.J."/>
            <person name="Probst A.J."/>
            <person name="Thomas B.C."/>
            <person name="Singh A."/>
            <person name="Wilkins M.J."/>
            <person name="Karaoz U."/>
            <person name="Brodie E.L."/>
            <person name="Williams K.H."/>
            <person name="Hubbard S.S."/>
            <person name="Banfield J.F."/>
        </authorList>
    </citation>
    <scope>NUCLEOTIDE SEQUENCE [LARGE SCALE GENOMIC DNA]</scope>
</reference>
<keyword evidence="1" id="KW-1133">Transmembrane helix</keyword>
<keyword evidence="1" id="KW-0472">Membrane</keyword>
<protein>
    <submittedName>
        <fullName evidence="2">Uncharacterized protein</fullName>
    </submittedName>
</protein>
<name>A0A1F4ZB94_9BACT</name>
<evidence type="ECO:0000256" key="1">
    <source>
        <dbReference type="SAM" id="Phobius"/>
    </source>
</evidence>
<accession>A0A1F4ZB94</accession>
<dbReference type="STRING" id="1797259.A2989_03040"/>
<organism evidence="2 3">
    <name type="scientific">Candidatus Amesbacteria bacterium RIFCSPLOWO2_01_FULL_48_25</name>
    <dbReference type="NCBI Taxonomy" id="1797259"/>
    <lineage>
        <taxon>Bacteria</taxon>
        <taxon>Candidatus Amesiibacteriota</taxon>
    </lineage>
</organism>
<gene>
    <name evidence="2" type="ORF">A2989_03040</name>
</gene>
<dbReference type="Proteomes" id="UP000177080">
    <property type="component" value="Unassembled WGS sequence"/>
</dbReference>